<organism evidence="6 7">
    <name type="scientific">Geothrix rubra</name>
    <dbReference type="NCBI Taxonomy" id="2927977"/>
    <lineage>
        <taxon>Bacteria</taxon>
        <taxon>Pseudomonadati</taxon>
        <taxon>Acidobacteriota</taxon>
        <taxon>Holophagae</taxon>
        <taxon>Holophagales</taxon>
        <taxon>Holophagaceae</taxon>
        <taxon>Geothrix</taxon>
    </lineage>
</organism>
<keyword evidence="7" id="KW-1185">Reference proteome</keyword>
<reference evidence="6 7" key="1">
    <citation type="journal article" date="2023" name="Antonie Van Leeuwenhoek">
        <title>Mesoterricola silvestris gen. nov., sp. nov., Mesoterricola sediminis sp. nov., Geothrix oryzae sp. nov., Geothrix edaphica sp. nov., Geothrix rubra sp. nov., and Geothrix limicola sp. nov., six novel members of Acidobacteriota isolated from soils.</title>
        <authorList>
            <person name="Itoh H."/>
            <person name="Sugisawa Y."/>
            <person name="Mise K."/>
            <person name="Xu Z."/>
            <person name="Kuniyasu M."/>
            <person name="Ushijima N."/>
            <person name="Kawano K."/>
            <person name="Kobayashi E."/>
            <person name="Shiratori Y."/>
            <person name="Masuda Y."/>
            <person name="Senoo K."/>
        </authorList>
    </citation>
    <scope>NUCLEOTIDE SEQUENCE [LARGE SCALE GENOMIC DNA]</scope>
    <source>
        <strain evidence="6 7">Red803</strain>
    </source>
</reference>
<keyword evidence="3" id="KW-0862">Zinc</keyword>
<evidence type="ECO:0000259" key="4">
    <source>
        <dbReference type="Pfam" id="PF07969"/>
    </source>
</evidence>
<evidence type="ECO:0000313" key="7">
    <source>
        <dbReference type="Proteomes" id="UP001165089"/>
    </source>
</evidence>
<dbReference type="Proteomes" id="UP001165089">
    <property type="component" value="Unassembled WGS sequence"/>
</dbReference>
<name>A0ABQ5Q2U5_9BACT</name>
<dbReference type="InterPro" id="IPR033932">
    <property type="entry name" value="YtcJ-like"/>
</dbReference>
<evidence type="ECO:0000313" key="6">
    <source>
        <dbReference type="EMBL" id="GLH68751.1"/>
    </source>
</evidence>
<evidence type="ECO:0000256" key="1">
    <source>
        <dbReference type="ARBA" id="ARBA00022723"/>
    </source>
</evidence>
<dbReference type="PANTHER" id="PTHR22642">
    <property type="entry name" value="IMIDAZOLONEPROPIONASE"/>
    <property type="match status" value="1"/>
</dbReference>
<accession>A0ABQ5Q2U5</accession>
<dbReference type="EMBL" id="BSDD01000001">
    <property type="protein sequence ID" value="GLH68751.1"/>
    <property type="molecule type" value="Genomic_DNA"/>
</dbReference>
<dbReference type="Pfam" id="PF07969">
    <property type="entry name" value="Amidohydro_3"/>
    <property type="match status" value="1"/>
</dbReference>
<dbReference type="CDD" id="cd01300">
    <property type="entry name" value="YtcJ_like"/>
    <property type="match status" value="1"/>
</dbReference>
<dbReference type="Gene3D" id="3.20.20.140">
    <property type="entry name" value="Metal-dependent hydrolases"/>
    <property type="match status" value="1"/>
</dbReference>
<dbReference type="PANTHER" id="PTHR22642:SF2">
    <property type="entry name" value="PROTEIN LONG AFTER FAR-RED 3"/>
    <property type="match status" value="1"/>
</dbReference>
<evidence type="ECO:0000256" key="2">
    <source>
        <dbReference type="ARBA" id="ARBA00022801"/>
    </source>
</evidence>
<feature type="domain" description="Amidohydrolase 3" evidence="4">
    <location>
        <begin position="58"/>
        <end position="532"/>
    </location>
</feature>
<dbReference type="Pfam" id="PF22039">
    <property type="entry name" value="HUTI_composite_bact"/>
    <property type="match status" value="1"/>
</dbReference>
<evidence type="ECO:0000256" key="3">
    <source>
        <dbReference type="ARBA" id="ARBA00022833"/>
    </source>
</evidence>
<dbReference type="RefSeq" id="WP_285722336.1">
    <property type="nucleotide sequence ID" value="NZ_BSDD01000001.1"/>
</dbReference>
<dbReference type="SUPFAM" id="SSF51556">
    <property type="entry name" value="Metallo-dependent hydrolases"/>
    <property type="match status" value="1"/>
</dbReference>
<sequence>MPMTPPPPAEYQLLSGADLWTDQGPRRGQAVVTRGGRIVAVGPEARLAKAHPRARRVALPGGTLLPGLIEGHAHVAGLGALAQEVDLTGAQDLPTALARVRAWSSSHPGGWLIGRGWDQNLWPTRAFPKALDLDALTGTRPVLLTRVDGHAAWVNSAALALAGIDDRTPDPEGGRILKDAYGRPSGILLDGAMALVEKLVPQPTPAELDAQLLAGLRALEQDGFTAVADMGIGAPVLASYRRLAAAHALPIRVFAYLSHDHELMIRELKQQRAKGLSFFQVQGVKFYMDGALGSRGARLLAPYADDPSTQGLWVTDPAKVQADAAITLRAGYQPAIHAIGDAANRAALDLLAAAERKAGRPRTLPPRIEHAQIVTPEDAARFGKLGIVASVQPIHCTADHAWTPARLGPDRVKEAFPWRNLVNGGALLAFGSDAPVEDANPFLGLAAAETRQDPAGDPPGGFLPDQRLTRAEALRAYTAGNARALGHAKDLGILQKGAVADLLWVQAPMSTLSPEALRKLKPGRLWVNGVEVELGR</sequence>
<dbReference type="InterPro" id="IPR054418">
    <property type="entry name" value="MQNX/HUTI_composite_N"/>
</dbReference>
<proteinExistence type="predicted"/>
<dbReference type="Gene3D" id="2.30.40.10">
    <property type="entry name" value="Urease, subunit C, domain 1"/>
    <property type="match status" value="1"/>
</dbReference>
<dbReference type="InterPro" id="IPR013108">
    <property type="entry name" value="Amidohydro_3"/>
</dbReference>
<dbReference type="Gene3D" id="3.10.310.70">
    <property type="match status" value="1"/>
</dbReference>
<dbReference type="SUPFAM" id="SSF51338">
    <property type="entry name" value="Composite domain of metallo-dependent hydrolases"/>
    <property type="match status" value="1"/>
</dbReference>
<feature type="domain" description="Aminodeoxyfutalosine deaminase/Imidazolonepropionase-like composite" evidence="5">
    <location>
        <begin position="30"/>
        <end position="54"/>
    </location>
</feature>
<protein>
    <submittedName>
        <fullName evidence="6">Amidohydrolase</fullName>
    </submittedName>
</protein>
<dbReference type="InterPro" id="IPR032466">
    <property type="entry name" value="Metal_Hydrolase"/>
</dbReference>
<dbReference type="InterPro" id="IPR011059">
    <property type="entry name" value="Metal-dep_hydrolase_composite"/>
</dbReference>
<gene>
    <name evidence="6" type="ORF">GETHPA_02840</name>
</gene>
<evidence type="ECO:0000259" key="5">
    <source>
        <dbReference type="Pfam" id="PF22039"/>
    </source>
</evidence>
<comment type="caution">
    <text evidence="6">The sequence shown here is derived from an EMBL/GenBank/DDBJ whole genome shotgun (WGS) entry which is preliminary data.</text>
</comment>
<keyword evidence="1" id="KW-0479">Metal-binding</keyword>
<keyword evidence="2" id="KW-0378">Hydrolase</keyword>